<dbReference type="EMBL" id="NIVC01001364">
    <property type="protein sequence ID" value="PAA68902.1"/>
    <property type="molecule type" value="Genomic_DNA"/>
</dbReference>
<feature type="transmembrane region" description="Helical" evidence="8">
    <location>
        <begin position="1586"/>
        <end position="1611"/>
    </location>
</feature>
<name>A0A267F7B0_9PLAT</name>
<evidence type="ECO:0000256" key="1">
    <source>
        <dbReference type="ARBA" id="ARBA00022448"/>
    </source>
</evidence>
<feature type="region of interest" description="Disordered" evidence="7">
    <location>
        <begin position="1772"/>
        <end position="1814"/>
    </location>
</feature>
<dbReference type="PANTHER" id="PTHR24173">
    <property type="entry name" value="ANKYRIN REPEAT CONTAINING"/>
    <property type="match status" value="1"/>
</dbReference>
<feature type="non-terminal residue" evidence="9">
    <location>
        <position position="1"/>
    </location>
</feature>
<feature type="repeat" description="ANK" evidence="6">
    <location>
        <begin position="536"/>
        <end position="569"/>
    </location>
</feature>
<evidence type="ECO:0000313" key="10">
    <source>
        <dbReference type="Proteomes" id="UP000215902"/>
    </source>
</evidence>
<feature type="repeat" description="ANK" evidence="6">
    <location>
        <begin position="793"/>
        <end position="815"/>
    </location>
</feature>
<keyword evidence="4" id="KW-0406">Ion transport</keyword>
<feature type="repeat" description="ANK" evidence="6">
    <location>
        <begin position="929"/>
        <end position="961"/>
    </location>
</feature>
<feature type="compositionally biased region" description="Low complexity" evidence="7">
    <location>
        <begin position="32"/>
        <end position="80"/>
    </location>
</feature>
<feature type="transmembrane region" description="Helical" evidence="8">
    <location>
        <begin position="1516"/>
        <end position="1534"/>
    </location>
</feature>
<gene>
    <name evidence="9" type="ORF">BOX15_Mlig029072g1</name>
</gene>
<keyword evidence="10" id="KW-1185">Reference proteome</keyword>
<evidence type="ECO:0000256" key="7">
    <source>
        <dbReference type="SAM" id="MobiDB-lite"/>
    </source>
</evidence>
<feature type="compositionally biased region" description="Low complexity" evidence="7">
    <location>
        <begin position="147"/>
        <end position="157"/>
    </location>
</feature>
<feature type="transmembrane region" description="Helical" evidence="8">
    <location>
        <begin position="1440"/>
        <end position="1463"/>
    </location>
</feature>
<evidence type="ECO:0000313" key="9">
    <source>
        <dbReference type="EMBL" id="PAA68902.1"/>
    </source>
</evidence>
<feature type="region of interest" description="Disordered" evidence="7">
    <location>
        <begin position="1668"/>
        <end position="1716"/>
    </location>
</feature>
<keyword evidence="5" id="KW-0407">Ion channel</keyword>
<feature type="repeat" description="ANK" evidence="6">
    <location>
        <begin position="727"/>
        <end position="759"/>
    </location>
</feature>
<evidence type="ECO:0000256" key="4">
    <source>
        <dbReference type="ARBA" id="ARBA00023065"/>
    </source>
</evidence>
<feature type="compositionally biased region" description="Low complexity" evidence="7">
    <location>
        <begin position="1780"/>
        <end position="1791"/>
    </location>
</feature>
<feature type="repeat" description="ANK" evidence="6">
    <location>
        <begin position="827"/>
        <end position="859"/>
    </location>
</feature>
<evidence type="ECO:0000256" key="5">
    <source>
        <dbReference type="ARBA" id="ARBA00023303"/>
    </source>
</evidence>
<feature type="compositionally biased region" description="Pro residues" evidence="7">
    <location>
        <begin position="126"/>
        <end position="136"/>
    </location>
</feature>
<keyword evidence="8" id="KW-0472">Membrane</keyword>
<organism evidence="9 10">
    <name type="scientific">Macrostomum lignano</name>
    <dbReference type="NCBI Taxonomy" id="282301"/>
    <lineage>
        <taxon>Eukaryota</taxon>
        <taxon>Metazoa</taxon>
        <taxon>Spiralia</taxon>
        <taxon>Lophotrochozoa</taxon>
        <taxon>Platyhelminthes</taxon>
        <taxon>Rhabditophora</taxon>
        <taxon>Macrostomorpha</taxon>
        <taxon>Macrostomida</taxon>
        <taxon>Macrostomidae</taxon>
        <taxon>Macrostomum</taxon>
    </lineage>
</organism>
<feature type="compositionally biased region" description="Low complexity" evidence="7">
    <location>
        <begin position="100"/>
        <end position="125"/>
    </location>
</feature>
<feature type="repeat" description="ANK" evidence="6">
    <location>
        <begin position="300"/>
        <end position="332"/>
    </location>
</feature>
<dbReference type="PROSITE" id="PS50297">
    <property type="entry name" value="ANK_REP_REGION"/>
    <property type="match status" value="22"/>
</dbReference>
<dbReference type="InterPro" id="IPR002110">
    <property type="entry name" value="Ankyrin_rpt"/>
</dbReference>
<feature type="repeat" description="ANK" evidence="6">
    <location>
        <begin position="1076"/>
        <end position="1102"/>
    </location>
</feature>
<feature type="repeat" description="ANK" evidence="6">
    <location>
        <begin position="502"/>
        <end position="534"/>
    </location>
</feature>
<feature type="repeat" description="ANK" evidence="6">
    <location>
        <begin position="469"/>
        <end position="501"/>
    </location>
</feature>
<feature type="repeat" description="ANK" evidence="6">
    <location>
        <begin position="1110"/>
        <end position="1142"/>
    </location>
</feature>
<reference evidence="9 10" key="1">
    <citation type="submission" date="2017-06" db="EMBL/GenBank/DDBJ databases">
        <title>A platform for efficient transgenesis in Macrostomum lignano, a flatworm model organism for stem cell research.</title>
        <authorList>
            <person name="Berezikov E."/>
        </authorList>
    </citation>
    <scope>NUCLEOTIDE SEQUENCE [LARGE SCALE GENOMIC DNA]</scope>
    <source>
        <strain evidence="9">DV1</strain>
        <tissue evidence="9">Whole organism</tissue>
    </source>
</reference>
<feature type="transmembrane region" description="Helical" evidence="8">
    <location>
        <begin position="1475"/>
        <end position="1496"/>
    </location>
</feature>
<keyword evidence="2" id="KW-0677">Repeat</keyword>
<feature type="region of interest" description="Disordered" evidence="7">
    <location>
        <begin position="1"/>
        <end position="163"/>
    </location>
</feature>
<dbReference type="PRINTS" id="PR01415">
    <property type="entry name" value="ANKYRIN"/>
</dbReference>
<keyword evidence="3 6" id="KW-0040">ANK repeat</keyword>
<sequence length="1814" mass="197755">EAQLTPIPKMDKPGIRYQKLRERAQKRDSVDSRQSSDASSGSQTQLLGAATAVGASGTSTVETAVTEQQQQRIQVPSVQVESAGASSASLRSPVAGGGAASQSPVASSSSSPSGGSNSGPMQDQQPPQPPPPPPPLQQEDSVRSEEGTVATETTTDEAGGGGRVLQHCCRGEWANVEAQLRKGDFHPWELTEAEEGSGETPLMMACRDNKLVIVDRLLESGAGVFEKCSDGRTALHFAGQYAKDDIIKLLLARKADPNQTGGPLEQTPLHYACQRSQSALPAVLTLIKVTKNGRLVTDKPGNIPLYYAVDSGNALVMKELLDRDTDVQVRWRHGASGNTALHVAAGKRDLEMVKILCDSGADINAQNNVGQTPLHISANEGDEAVVRFLHSNKADASILDKQDRSPLHMAAERGQTKIVELLIDKFKCNVLARTKDGSTLMHVTSESGFPETTMAFLRRGVPLHMPNKSGGVCLHAAAKSGHASVVRSLLEKGANVNAVTKDRLTALHEAVARGHPAVVETLLGFGAQVDVKGGEEEDTPLHLAARTSGGERCAEMLLKSGANVNKANRLGQTPLHTAAKGGNVDMLLALLAEAGDPTRVCQQGNSPLHLAARHCRYPVAKAIIEHVESTKSHHDAVHLVNLGNKEGETALHYAAELSKDKAGGDFDDTDLVKLLLRYEGDISVPTKFTAETPLHYCARSGNEDILLEIVKFLDHRIQLVVNRQSSNGWSPLLIASDCGREGIVQILLKKHARVDVFDTKGFAALHLAAKNNHANVVRSLLRMNAFVNAKSKECYTPLHLAAQEGHNEVVKLLLKQDGVEVDARTLHSKTPLHLAAQRGHKEVCETLVDHNADTKATDNNGQTPLHLAAEHDKSHVVKMFLRKKDIVTLASAKGMTCAHIAASKGSISVINELLRSNRSLLCTGKIKTNGCTALHLAAQEGHEKVVRLLVEAGASPSEENSEGLTPLHLAAQSGHSKVLQALKEKVDLRIASKKSGLTPLHIAAHAGKQEFVQEILTKVPANLASLKPKDHSLVKEMVADYGFTPLHLASQSGHESLVRYLLNSTGVKVDSATIKHGMIPLHLAAQNGQTNVASLLLSRGTNQVRLADSHGRTSLHWAANKGHYDMAALLVGQGGDVNCRDQNNWTPLHYAAKMGHLRVVQLLIDSKANCEAETKDGKLPVAFAAESNHVAVVSFLLKERHNTAHLMEDWKFLYDIMQCSKASGNKTVEEFILASPAPAETAAKLSRKFQILSEREKERAKELMLIGKHCELMCAELVAVASTENGSEGAASLLKAVDSRGVQFLDILLETEQKEVIAHPAVQRYLTDLWKGNLDWPTWKFLLLFTVFLLLPPVMMVFSLPWRRYRYQRKPVIKFIAYLIAHFHLIALFMLVAIEPGWLGYPYWTRHDLIPTWVECLLLLWLSGQLVSELTNPADRSGLGIFKVFVVGISAVGVVTHLVAFIFPYGSNQRLDTLFARNQLFAFATLLCFVVFLEFLTFHHQFGPWSIIIRDIMRDLMRFLVMLALFVLGFTLQLRSTYVAVYAPQTSSALALVNKDLIASFEELFFALFGFIEPDNQPNLALAPPWAATLVKILFGGHLVVCIIVLVNLLIAMMTDTYQRIQTESDTEWKFGRAKLIRNMNKTSPTPTPLILFTQMFTVLRNASQKGRSQHRLGFDEDEEATVADTSRPDVAQSQAAVAGRNPRESSSVALRMSQAATRPPLITTEFIYDDGGTRQLSQSHGLSTGREHRGTVKLEDVVDWKVVIVKFTRMQGGSGKANSGSSFARAGSSRGSRRHGSQMLNSSSRFGSRIMDD</sequence>
<feature type="repeat" description="ANK" evidence="6">
    <location>
        <begin position="760"/>
        <end position="792"/>
    </location>
</feature>
<keyword evidence="1" id="KW-0813">Transport</keyword>
<dbReference type="Pfam" id="PF12796">
    <property type="entry name" value="Ank_2"/>
    <property type="match status" value="8"/>
</dbReference>
<feature type="repeat" description="ANK" evidence="6">
    <location>
        <begin position="336"/>
        <end position="368"/>
    </location>
</feature>
<dbReference type="SUPFAM" id="SSF48403">
    <property type="entry name" value="Ankyrin repeat"/>
    <property type="match status" value="4"/>
</dbReference>
<evidence type="ECO:0000256" key="6">
    <source>
        <dbReference type="PROSITE-ProRule" id="PRU00023"/>
    </source>
</evidence>
<keyword evidence="8" id="KW-0812">Transmembrane</keyword>
<feature type="repeat" description="ANK" evidence="6">
    <location>
        <begin position="369"/>
        <end position="401"/>
    </location>
</feature>
<dbReference type="InterPro" id="IPR036770">
    <property type="entry name" value="Ankyrin_rpt-contain_sf"/>
</dbReference>
<dbReference type="PROSITE" id="PS50088">
    <property type="entry name" value="ANK_REPEAT"/>
    <property type="match status" value="23"/>
</dbReference>
<evidence type="ECO:0000256" key="3">
    <source>
        <dbReference type="ARBA" id="ARBA00023043"/>
    </source>
</evidence>
<feature type="compositionally biased region" description="Basic and acidic residues" evidence="7">
    <location>
        <begin position="9"/>
        <end position="31"/>
    </location>
</feature>
<dbReference type="PANTHER" id="PTHR24173:SF74">
    <property type="entry name" value="ANKYRIN REPEAT DOMAIN-CONTAINING PROTEIN 16"/>
    <property type="match status" value="1"/>
</dbReference>
<feature type="repeat" description="ANK" evidence="6">
    <location>
        <begin position="230"/>
        <end position="262"/>
    </location>
</feature>
<feature type="repeat" description="ANK" evidence="6">
    <location>
        <begin position="402"/>
        <end position="425"/>
    </location>
</feature>
<keyword evidence="8" id="KW-1133">Transmembrane helix</keyword>
<feature type="repeat" description="ANK" evidence="6">
    <location>
        <begin position="1041"/>
        <end position="1063"/>
    </location>
</feature>
<evidence type="ECO:0000256" key="2">
    <source>
        <dbReference type="ARBA" id="ARBA00022737"/>
    </source>
</evidence>
<proteinExistence type="predicted"/>
<protein>
    <submittedName>
        <fullName evidence="9">Uncharacterized protein</fullName>
    </submittedName>
</protein>
<dbReference type="Pfam" id="PF13606">
    <property type="entry name" value="Ank_3"/>
    <property type="match status" value="1"/>
</dbReference>
<dbReference type="Pfam" id="PF00023">
    <property type="entry name" value="Ank"/>
    <property type="match status" value="3"/>
</dbReference>
<comment type="caution">
    <text evidence="9">The sequence shown here is derived from an EMBL/GenBank/DDBJ whole genome shotgun (WGS) entry which is preliminary data.</text>
</comment>
<dbReference type="OrthoDB" id="195446at2759"/>
<evidence type="ECO:0000256" key="8">
    <source>
        <dbReference type="SAM" id="Phobius"/>
    </source>
</evidence>
<feature type="repeat" description="ANK" evidence="6">
    <location>
        <begin position="962"/>
        <end position="982"/>
    </location>
</feature>
<feature type="transmembrane region" description="Helical" evidence="8">
    <location>
        <begin position="1409"/>
        <end position="1428"/>
    </location>
</feature>
<feature type="repeat" description="ANK" evidence="6">
    <location>
        <begin position="995"/>
        <end position="1028"/>
    </location>
</feature>
<dbReference type="STRING" id="282301.A0A267F7B0"/>
<dbReference type="GO" id="GO:0005262">
    <property type="term" value="F:calcium channel activity"/>
    <property type="evidence" value="ECO:0007669"/>
    <property type="project" value="InterPro"/>
</dbReference>
<feature type="repeat" description="ANK" evidence="6">
    <location>
        <begin position="860"/>
        <end position="883"/>
    </location>
</feature>
<dbReference type="GO" id="GO:0016020">
    <property type="term" value="C:membrane"/>
    <property type="evidence" value="ECO:0007669"/>
    <property type="project" value="UniProtKB-SubCell"/>
</dbReference>
<dbReference type="PRINTS" id="PR01097">
    <property type="entry name" value="TRNSRECEPTRP"/>
</dbReference>
<feature type="repeat" description="ANK" evidence="6">
    <location>
        <begin position="570"/>
        <end position="595"/>
    </location>
</feature>
<dbReference type="Proteomes" id="UP000215902">
    <property type="component" value="Unassembled WGS sequence"/>
</dbReference>
<feature type="repeat" description="ANK" evidence="6">
    <location>
        <begin position="1143"/>
        <end position="1175"/>
    </location>
</feature>
<dbReference type="Gene3D" id="1.25.40.20">
    <property type="entry name" value="Ankyrin repeat-containing domain"/>
    <property type="match status" value="7"/>
</dbReference>
<dbReference type="SMART" id="SM00248">
    <property type="entry name" value="ANK"/>
    <property type="match status" value="29"/>
</dbReference>
<feature type="transmembrane region" description="Helical" evidence="8">
    <location>
        <begin position="1372"/>
        <end position="1394"/>
    </location>
</feature>
<accession>A0A267F7B0</accession>
<dbReference type="InterPro" id="IPR002153">
    <property type="entry name" value="TRPC_channel"/>
</dbReference>
<feature type="repeat" description="ANK" evidence="6">
    <location>
        <begin position="646"/>
        <end position="687"/>
    </location>
</feature>
<feature type="transmembrane region" description="Helical" evidence="8">
    <location>
        <begin position="1341"/>
        <end position="1360"/>
    </location>
</feature>
<feature type="repeat" description="ANK" evidence="6">
    <location>
        <begin position="197"/>
        <end position="229"/>
    </location>
</feature>